<protein>
    <submittedName>
        <fullName evidence="2">FAD-dependent oxidoreductase</fullName>
    </submittedName>
</protein>
<evidence type="ECO:0000313" key="2">
    <source>
        <dbReference type="EMBL" id="PQJ61720.1"/>
    </source>
</evidence>
<dbReference type="SUPFAM" id="SSF51905">
    <property type="entry name" value="FAD/NAD(P)-binding domain"/>
    <property type="match status" value="1"/>
</dbReference>
<evidence type="ECO:0000259" key="1">
    <source>
        <dbReference type="Pfam" id="PF01494"/>
    </source>
</evidence>
<dbReference type="PANTHER" id="PTHR43747:SF1">
    <property type="entry name" value="SLR1998 PROTEIN"/>
    <property type="match status" value="1"/>
</dbReference>
<dbReference type="PANTHER" id="PTHR43747">
    <property type="entry name" value="FAD-BINDING PROTEIN"/>
    <property type="match status" value="1"/>
</dbReference>
<dbReference type="Proteomes" id="UP000238730">
    <property type="component" value="Unassembled WGS sequence"/>
</dbReference>
<dbReference type="EMBL" id="MSCJ01000003">
    <property type="protein sequence ID" value="PQJ61720.1"/>
    <property type="molecule type" value="Genomic_DNA"/>
</dbReference>
<dbReference type="Pfam" id="PF01494">
    <property type="entry name" value="FAD_binding_3"/>
    <property type="match status" value="1"/>
</dbReference>
<evidence type="ECO:0000313" key="3">
    <source>
        <dbReference type="Proteomes" id="UP000238730"/>
    </source>
</evidence>
<dbReference type="AlphaFoldDB" id="A0A2S7VJB1"/>
<dbReference type="OrthoDB" id="103324at2"/>
<dbReference type="RefSeq" id="WP_105061595.1">
    <property type="nucleotide sequence ID" value="NZ_MSCJ01000003.1"/>
</dbReference>
<comment type="caution">
    <text evidence="2">The sequence shown here is derived from an EMBL/GenBank/DDBJ whole genome shotgun (WGS) entry which is preliminary data.</text>
</comment>
<dbReference type="InterPro" id="IPR002938">
    <property type="entry name" value="FAD-bd"/>
</dbReference>
<dbReference type="Gene3D" id="3.50.50.60">
    <property type="entry name" value="FAD/NAD(P)-binding domain"/>
    <property type="match status" value="1"/>
</dbReference>
<feature type="domain" description="FAD-binding" evidence="1">
    <location>
        <begin position="7"/>
        <end position="334"/>
    </location>
</feature>
<dbReference type="PRINTS" id="PR00420">
    <property type="entry name" value="RNGMNOXGNASE"/>
</dbReference>
<dbReference type="GO" id="GO:0071949">
    <property type="term" value="F:FAD binding"/>
    <property type="evidence" value="ECO:0007669"/>
    <property type="project" value="InterPro"/>
</dbReference>
<gene>
    <name evidence="2" type="ORF">BTO08_15630</name>
</gene>
<dbReference type="InterPro" id="IPR036188">
    <property type="entry name" value="FAD/NAD-bd_sf"/>
</dbReference>
<name>A0A2S7VJB1_PHOAN</name>
<organism evidence="2 3">
    <name type="scientific">Photobacterium angustum</name>
    <dbReference type="NCBI Taxonomy" id="661"/>
    <lineage>
        <taxon>Bacteria</taxon>
        <taxon>Pseudomonadati</taxon>
        <taxon>Pseudomonadota</taxon>
        <taxon>Gammaproteobacteria</taxon>
        <taxon>Vibrionales</taxon>
        <taxon>Vibrionaceae</taxon>
        <taxon>Photobacterium</taxon>
    </lineage>
</organism>
<reference evidence="2 3" key="1">
    <citation type="submission" date="2016-12" db="EMBL/GenBank/DDBJ databases">
        <title>Diversity of luminous bacteria.</title>
        <authorList>
            <person name="Yoshizawa S."/>
            <person name="Kogure K."/>
        </authorList>
    </citation>
    <scope>NUCLEOTIDE SEQUENCE [LARGE SCALE GENOMIC DNA]</scope>
    <source>
        <strain evidence="2 3">LC1-200</strain>
    </source>
</reference>
<proteinExistence type="predicted"/>
<accession>A0A2S7VJB1</accession>
<sequence>MLNSRQRTQVAIIGAGPSGSVAAALLNQNNIDVVVLEKNTFPRFSIGESLLPACMEVIKKANMLDAVIGADFQYKNGAAFRRRDTYTAFDFRDKFTAGAGTTYQVQRGNFDKVLADEAAKQGVEIRYQHSVEAIKCGDTRSVITVRDELTGQIYTLEADFILDASGFGRVLPRLLDLEQPSCLPVRHAIFTHVVDHIEDSGVEHDREKILISVHPTNEDVWFWLIPFSNGTCSLGVVAEPEFLAQYDADEKTALQQIVAQEPTLNKLLSKAEYANPAAQIGGYSANVKHLATNNYALLGNAGEFLDPVFSSGVTIAMQSADLVVSALLKQLAGDDVNWQQEYADKLMVGVNTFRTYVEGWYSGELQKVIFYTEPDPKIKQMVCSILAGYAWDQKNPFVAQSERRLRTLAEICS</sequence>
<dbReference type="InterPro" id="IPR050816">
    <property type="entry name" value="Flavin-dep_Halogenase_NPB"/>
</dbReference>